<feature type="region of interest" description="Disordered" evidence="4">
    <location>
        <begin position="282"/>
        <end position="371"/>
    </location>
</feature>
<evidence type="ECO:0000256" key="2">
    <source>
        <dbReference type="ARBA" id="ARBA00022771"/>
    </source>
</evidence>
<feature type="compositionally biased region" description="Basic and acidic residues" evidence="4">
    <location>
        <begin position="414"/>
        <end position="426"/>
    </location>
</feature>
<dbReference type="InterPro" id="IPR036236">
    <property type="entry name" value="Znf_C2H2_sf"/>
</dbReference>
<dbReference type="SMART" id="SM00271">
    <property type="entry name" value="DnaJ"/>
    <property type="match status" value="1"/>
</dbReference>
<dbReference type="InterPro" id="IPR022755">
    <property type="entry name" value="Znf_C2H2_jaz"/>
</dbReference>
<keyword evidence="1" id="KW-0479">Metal-binding</keyword>
<comment type="caution">
    <text evidence="7">The sequence shown here is derived from an EMBL/GenBank/DDBJ whole genome shotgun (WGS) entry which is preliminary data.</text>
</comment>
<dbReference type="PANTHER" id="PTHR44029:SF1">
    <property type="entry name" value="DNAJ HOMOLOG SUBFAMILY C MEMBER 21"/>
    <property type="match status" value="1"/>
</dbReference>
<dbReference type="SUPFAM" id="SSF46565">
    <property type="entry name" value="Chaperone J-domain"/>
    <property type="match status" value="1"/>
</dbReference>
<feature type="region of interest" description="Disordered" evidence="4">
    <location>
        <begin position="414"/>
        <end position="434"/>
    </location>
</feature>
<evidence type="ECO:0000259" key="6">
    <source>
        <dbReference type="PROSITE" id="PS50076"/>
    </source>
</evidence>
<protein>
    <submittedName>
        <fullName evidence="7">DnaJ like protein subfamily A member 5</fullName>
    </submittedName>
</protein>
<evidence type="ECO:0000256" key="1">
    <source>
        <dbReference type="ARBA" id="ARBA00022723"/>
    </source>
</evidence>
<dbReference type="PRINTS" id="PR00625">
    <property type="entry name" value="JDOMAIN"/>
</dbReference>
<keyword evidence="3" id="KW-0862">Zinc</keyword>
<proteinExistence type="predicted"/>
<dbReference type="InterPro" id="IPR036869">
    <property type="entry name" value="J_dom_sf"/>
</dbReference>
<accession>S9U388</accession>
<dbReference type="PROSITE" id="PS00028">
    <property type="entry name" value="ZINC_FINGER_C2H2_1"/>
    <property type="match status" value="1"/>
</dbReference>
<dbReference type="OrthoDB" id="552049at2759"/>
<dbReference type="InterPro" id="IPR001623">
    <property type="entry name" value="DnaJ_domain"/>
</dbReference>
<feature type="compositionally biased region" description="Basic and acidic residues" evidence="4">
    <location>
        <begin position="282"/>
        <end position="336"/>
    </location>
</feature>
<dbReference type="Proteomes" id="UP000015354">
    <property type="component" value="Unassembled WGS sequence"/>
</dbReference>
<evidence type="ECO:0000313" key="7">
    <source>
        <dbReference type="EMBL" id="EPY23398.1"/>
    </source>
</evidence>
<dbReference type="Gene3D" id="3.30.160.60">
    <property type="entry name" value="Classic Zinc Finger"/>
    <property type="match status" value="1"/>
</dbReference>
<dbReference type="Pfam" id="PF12171">
    <property type="entry name" value="zf-C2H2_jaz"/>
    <property type="match status" value="1"/>
</dbReference>
<feature type="compositionally biased region" description="Basic and acidic residues" evidence="4">
    <location>
        <begin position="345"/>
        <end position="358"/>
    </location>
</feature>
<name>S9U388_9TRYP</name>
<dbReference type="FunFam" id="1.10.287.110:FF:000046">
    <property type="entry name" value="dnaJ homolog subfamily C member 21"/>
    <property type="match status" value="1"/>
</dbReference>
<dbReference type="PROSITE" id="PS50076">
    <property type="entry name" value="DNAJ_2"/>
    <property type="match status" value="1"/>
</dbReference>
<organism evidence="7 8">
    <name type="scientific">Strigomonas culicis</name>
    <dbReference type="NCBI Taxonomy" id="28005"/>
    <lineage>
        <taxon>Eukaryota</taxon>
        <taxon>Discoba</taxon>
        <taxon>Euglenozoa</taxon>
        <taxon>Kinetoplastea</taxon>
        <taxon>Metakinetoplastina</taxon>
        <taxon>Trypanosomatida</taxon>
        <taxon>Trypanosomatidae</taxon>
        <taxon>Strigomonadinae</taxon>
        <taxon>Strigomonas</taxon>
    </lineage>
</organism>
<keyword evidence="2" id="KW-0863">Zinc-finger</keyword>
<feature type="chain" id="PRO_5004558191" evidence="5">
    <location>
        <begin position="20"/>
        <end position="434"/>
    </location>
</feature>
<evidence type="ECO:0000313" key="8">
    <source>
        <dbReference type="Proteomes" id="UP000015354"/>
    </source>
</evidence>
<dbReference type="SUPFAM" id="SSF57667">
    <property type="entry name" value="beta-beta-alpha zinc fingers"/>
    <property type="match status" value="1"/>
</dbReference>
<dbReference type="EMBL" id="ATMH01007728">
    <property type="protein sequence ID" value="EPY23398.1"/>
    <property type="molecule type" value="Genomic_DNA"/>
</dbReference>
<dbReference type="Gene3D" id="1.10.287.110">
    <property type="entry name" value="DnaJ domain"/>
    <property type="match status" value="1"/>
</dbReference>
<dbReference type="InterPro" id="IPR054076">
    <property type="entry name" value="ZUO1-like_ZHD"/>
</dbReference>
<dbReference type="CDD" id="cd06257">
    <property type="entry name" value="DnaJ"/>
    <property type="match status" value="1"/>
</dbReference>
<dbReference type="InterPro" id="IPR051964">
    <property type="entry name" value="Chaperone_stress_response"/>
</dbReference>
<dbReference type="PANTHER" id="PTHR44029">
    <property type="entry name" value="DNAJ HOMOLOG SUBFAMILY C MEMBER 21"/>
    <property type="match status" value="1"/>
</dbReference>
<feature type="signal peptide" evidence="5">
    <location>
        <begin position="1"/>
        <end position="19"/>
    </location>
</feature>
<keyword evidence="8" id="KW-1185">Reference proteome</keyword>
<gene>
    <name evidence="7" type="ORF">STCU_07728</name>
</gene>
<dbReference type="GO" id="GO:0005737">
    <property type="term" value="C:cytoplasm"/>
    <property type="evidence" value="ECO:0007669"/>
    <property type="project" value="TreeGrafter"/>
</dbReference>
<evidence type="ECO:0000256" key="4">
    <source>
        <dbReference type="SAM" id="MobiDB-lite"/>
    </source>
</evidence>
<reference evidence="7 8" key="1">
    <citation type="journal article" date="2013" name="PLoS ONE">
        <title>Predicting the Proteins of Angomonas deanei, Strigomonas culicis and Their Respective Endosymbionts Reveals New Aspects of the Trypanosomatidae Family.</title>
        <authorList>
            <person name="Motta M.C."/>
            <person name="Martins A.C."/>
            <person name="de Souza S.S."/>
            <person name="Catta-Preta C.M."/>
            <person name="Silva R."/>
            <person name="Klein C.C."/>
            <person name="de Almeida L.G."/>
            <person name="de Lima Cunha O."/>
            <person name="Ciapina L.P."/>
            <person name="Brocchi M."/>
            <person name="Colabardini A.C."/>
            <person name="de Araujo Lima B."/>
            <person name="Machado C.R."/>
            <person name="de Almeida Soares C.M."/>
            <person name="Probst C.M."/>
            <person name="de Menezes C.B."/>
            <person name="Thompson C.E."/>
            <person name="Bartholomeu D.C."/>
            <person name="Gradia D.F."/>
            <person name="Pavoni D.P."/>
            <person name="Grisard E.C."/>
            <person name="Fantinatti-Garboggini F."/>
            <person name="Marchini F.K."/>
            <person name="Rodrigues-Luiz G.F."/>
            <person name="Wagner G."/>
            <person name="Goldman G.H."/>
            <person name="Fietto J.L."/>
            <person name="Elias M.C."/>
            <person name="Goldman M.H."/>
            <person name="Sagot M.F."/>
            <person name="Pereira M."/>
            <person name="Stoco P.H."/>
            <person name="de Mendonca-Neto R.P."/>
            <person name="Teixeira S.M."/>
            <person name="Maciel T.E."/>
            <person name="de Oliveira Mendes T.A."/>
            <person name="Urmenyi T.P."/>
            <person name="de Souza W."/>
            <person name="Schenkman S."/>
            <person name="de Vasconcelos A.T."/>
        </authorList>
    </citation>
    <scope>NUCLEOTIDE SEQUENCE [LARGE SCALE GENOMIC DNA]</scope>
</reference>
<dbReference type="AlphaFoldDB" id="S9U388"/>
<dbReference type="Pfam" id="PF00226">
    <property type="entry name" value="DnaJ"/>
    <property type="match status" value="1"/>
</dbReference>
<feature type="domain" description="J" evidence="6">
    <location>
        <begin position="69"/>
        <end position="135"/>
    </location>
</feature>
<dbReference type="Pfam" id="PF21884">
    <property type="entry name" value="ZUO1-like_ZHD"/>
    <property type="match status" value="1"/>
</dbReference>
<sequence length="434" mass="50250">MSFPRIFFFLLLPFPPCFFYSLIFTTSHPPPRFTFTAVADLSTLTDVSLHCSIYIYTPSTQMSGRTIRCYYEVLEVERKATSDEIRSAYKKKSLQYHPDRNYGNTEEAAVKFKEVQNAYTVLSDVNERAWYDAHRESILRGGDGSCDPDEINLYAYFSASCYDGYEDDEGGFYAVYRKVFDTLIEEEGDYESRAKSWPTFGDSGSAWADVQKFYTHWRNFSTVKHFAWKDEYKVNEMEDRYTRRAADRINQKARSSAKKEYVQNVQSLAQFVYRRDPRVKAELERQEQENAAKEEEQQRRDADRQRKRRAANEKMWAEAAEKEEREEEERAARGETMDGSVLEMLYEKQRKAQEEQKRGAATGDDEGGAASLNCPACKKRFKTSNQFKEHVNSNKHKTKLKQLASKGIDVEALMKGDAATEERDTPADDANTDA</sequence>
<dbReference type="GO" id="GO:0008270">
    <property type="term" value="F:zinc ion binding"/>
    <property type="evidence" value="ECO:0007669"/>
    <property type="project" value="UniProtKB-KW"/>
</dbReference>
<evidence type="ECO:0000256" key="3">
    <source>
        <dbReference type="ARBA" id="ARBA00022833"/>
    </source>
</evidence>
<keyword evidence="5" id="KW-0732">Signal</keyword>
<evidence type="ECO:0000256" key="5">
    <source>
        <dbReference type="SAM" id="SignalP"/>
    </source>
</evidence>
<dbReference type="InterPro" id="IPR013087">
    <property type="entry name" value="Znf_C2H2_type"/>
</dbReference>